<dbReference type="OrthoDB" id="3078690at2"/>
<sequence length="105" mass="12086">MTRFVELSEEEFERQFSLVPNHLNPNASWSFDDARGCLFETFGDELDFIRSQPAENVWTLVDGDDGDLYLVSGVHVVNRIGYLVTTESVALDIHVEVRFSMEREE</sequence>
<evidence type="ECO:0000313" key="2">
    <source>
        <dbReference type="Proteomes" id="UP000315700"/>
    </source>
</evidence>
<dbReference type="AlphaFoldDB" id="A0A517SCM3"/>
<dbReference type="Proteomes" id="UP000315700">
    <property type="component" value="Chromosome"/>
</dbReference>
<reference evidence="1 2" key="1">
    <citation type="submission" date="2019-02" db="EMBL/GenBank/DDBJ databases">
        <title>Deep-cultivation of Planctomycetes and their phenomic and genomic characterization uncovers novel biology.</title>
        <authorList>
            <person name="Wiegand S."/>
            <person name="Jogler M."/>
            <person name="Boedeker C."/>
            <person name="Pinto D."/>
            <person name="Vollmers J."/>
            <person name="Rivas-Marin E."/>
            <person name="Kohn T."/>
            <person name="Peeters S.H."/>
            <person name="Heuer A."/>
            <person name="Rast P."/>
            <person name="Oberbeckmann S."/>
            <person name="Bunk B."/>
            <person name="Jeske O."/>
            <person name="Meyerdierks A."/>
            <person name="Storesund J.E."/>
            <person name="Kallscheuer N."/>
            <person name="Luecker S."/>
            <person name="Lage O.M."/>
            <person name="Pohl T."/>
            <person name="Merkel B.J."/>
            <person name="Hornburger P."/>
            <person name="Mueller R.-W."/>
            <person name="Bruemmer F."/>
            <person name="Labrenz M."/>
            <person name="Spormann A.M."/>
            <person name="Op den Camp H."/>
            <person name="Overmann J."/>
            <person name="Amann R."/>
            <person name="Jetten M.S.M."/>
            <person name="Mascher T."/>
            <person name="Medema M.H."/>
            <person name="Devos D.P."/>
            <person name="Kaster A.-K."/>
            <person name="Ovreas L."/>
            <person name="Rohde M."/>
            <person name="Galperin M.Y."/>
            <person name="Jogler C."/>
        </authorList>
    </citation>
    <scope>NUCLEOTIDE SEQUENCE [LARGE SCALE GENOMIC DNA]</scope>
    <source>
        <strain evidence="1 2">Pan44</strain>
    </source>
</reference>
<proteinExistence type="predicted"/>
<dbReference type="EMBL" id="CP036271">
    <property type="protein sequence ID" value="QDT53880.1"/>
    <property type="molecule type" value="Genomic_DNA"/>
</dbReference>
<name>A0A517SCM3_9PLAN</name>
<dbReference type="KEGG" id="ccos:Pan44_19060"/>
<organism evidence="1 2">
    <name type="scientific">Caulifigura coniformis</name>
    <dbReference type="NCBI Taxonomy" id="2527983"/>
    <lineage>
        <taxon>Bacteria</taxon>
        <taxon>Pseudomonadati</taxon>
        <taxon>Planctomycetota</taxon>
        <taxon>Planctomycetia</taxon>
        <taxon>Planctomycetales</taxon>
        <taxon>Planctomycetaceae</taxon>
        <taxon>Caulifigura</taxon>
    </lineage>
</organism>
<keyword evidence="2" id="KW-1185">Reference proteome</keyword>
<gene>
    <name evidence="1" type="ORF">Pan44_19060</name>
</gene>
<dbReference type="RefSeq" id="WP_145029455.1">
    <property type="nucleotide sequence ID" value="NZ_CP036271.1"/>
</dbReference>
<accession>A0A517SCM3</accession>
<protein>
    <submittedName>
        <fullName evidence="1">Uncharacterized protein</fullName>
    </submittedName>
</protein>
<evidence type="ECO:0000313" key="1">
    <source>
        <dbReference type="EMBL" id="QDT53880.1"/>
    </source>
</evidence>
<dbReference type="InParanoid" id="A0A517SCM3"/>